<protein>
    <submittedName>
        <fullName evidence="2">Nuclear transport factor 2 family protein</fullName>
    </submittedName>
</protein>
<feature type="domain" description="SnoaL-like" evidence="1">
    <location>
        <begin position="4"/>
        <end position="128"/>
    </location>
</feature>
<evidence type="ECO:0000313" key="3">
    <source>
        <dbReference type="Proteomes" id="UP001418444"/>
    </source>
</evidence>
<dbReference type="EMBL" id="BAAAZW010000009">
    <property type="protein sequence ID" value="GAA3966698.1"/>
    <property type="molecule type" value="Genomic_DNA"/>
</dbReference>
<dbReference type="RefSeq" id="WP_344785117.1">
    <property type="nucleotide sequence ID" value="NZ_BAAAZW010000009.1"/>
</dbReference>
<dbReference type="InterPro" id="IPR032710">
    <property type="entry name" value="NTF2-like_dom_sf"/>
</dbReference>
<name>A0ABP7PJY2_9ACTN</name>
<dbReference type="Proteomes" id="UP001418444">
    <property type="component" value="Unassembled WGS sequence"/>
</dbReference>
<comment type="caution">
    <text evidence="2">The sequence shown here is derived from an EMBL/GenBank/DDBJ whole genome shotgun (WGS) entry which is preliminary data.</text>
</comment>
<dbReference type="SUPFAM" id="SSF54427">
    <property type="entry name" value="NTF2-like"/>
    <property type="match status" value="1"/>
</dbReference>
<dbReference type="Gene3D" id="3.10.450.50">
    <property type="match status" value="1"/>
</dbReference>
<reference evidence="3" key="1">
    <citation type="journal article" date="2019" name="Int. J. Syst. Evol. Microbiol.">
        <title>The Global Catalogue of Microorganisms (GCM) 10K type strain sequencing project: providing services to taxonomists for standard genome sequencing and annotation.</title>
        <authorList>
            <consortium name="The Broad Institute Genomics Platform"/>
            <consortium name="The Broad Institute Genome Sequencing Center for Infectious Disease"/>
            <person name="Wu L."/>
            <person name="Ma J."/>
        </authorList>
    </citation>
    <scope>NUCLEOTIDE SEQUENCE [LARGE SCALE GENOMIC DNA]</scope>
    <source>
        <strain evidence="3">JCM 16923</strain>
    </source>
</reference>
<organism evidence="2 3">
    <name type="scientific">Gordonia caeni</name>
    <dbReference type="NCBI Taxonomy" id="1007097"/>
    <lineage>
        <taxon>Bacteria</taxon>
        <taxon>Bacillati</taxon>
        <taxon>Actinomycetota</taxon>
        <taxon>Actinomycetes</taxon>
        <taxon>Mycobacteriales</taxon>
        <taxon>Gordoniaceae</taxon>
        <taxon>Gordonia</taxon>
    </lineage>
</organism>
<dbReference type="InterPro" id="IPR037401">
    <property type="entry name" value="SnoaL-like"/>
</dbReference>
<accession>A0ABP7PJY2</accession>
<dbReference type="CDD" id="cd00531">
    <property type="entry name" value="NTF2_like"/>
    <property type="match status" value="1"/>
</dbReference>
<evidence type="ECO:0000313" key="2">
    <source>
        <dbReference type="EMBL" id="GAA3966698.1"/>
    </source>
</evidence>
<gene>
    <name evidence="2" type="ORF">GCM10022231_29540</name>
</gene>
<dbReference type="Pfam" id="PF13577">
    <property type="entry name" value="SnoaL_4"/>
    <property type="match status" value="1"/>
</dbReference>
<evidence type="ECO:0000259" key="1">
    <source>
        <dbReference type="Pfam" id="PF13577"/>
    </source>
</evidence>
<keyword evidence="3" id="KW-1185">Reference proteome</keyword>
<proteinExistence type="predicted"/>
<sequence>MTDADDIRAIEHLKYRYLRAVDTRDWTAFADTLTEDVHAGYGSKINGKPLTFTGRTELTEYLRQAMPPDMVTEHRVSHPMIEVDGDTATGSWYLQDRVMVPEYDVLIIGAAFYRDTYRRTPDGWRISSTAYDRTFEATGTLSGAGLTVRPGPAIIGAPAGD</sequence>